<feature type="non-terminal residue" evidence="14">
    <location>
        <position position="1"/>
    </location>
</feature>
<dbReference type="GO" id="GO:0042781">
    <property type="term" value="F:3'-tRNA processing endoribonuclease activity"/>
    <property type="evidence" value="ECO:0007669"/>
    <property type="project" value="UniProtKB-EC"/>
</dbReference>
<dbReference type="EC" id="3.1.26.11" evidence="5"/>
<keyword evidence="8" id="KW-0479">Metal-binding</keyword>
<dbReference type="AlphaFoldDB" id="A0A843VHF3"/>
<keyword evidence="11" id="KW-0862">Zinc</keyword>
<comment type="subunit">
    <text evidence="4">Homodimer.</text>
</comment>
<evidence type="ECO:0000256" key="5">
    <source>
        <dbReference type="ARBA" id="ARBA00012477"/>
    </source>
</evidence>
<sequence length="1079" mass="119246">RERQREIFLSFPLLFGEVARSIRLQLHCLRCLKPFEAPFLFKKEKKKITQRRMPQVASFRRLFSSCSSPPPLSASANLFKLSFAASLACRSWNWAPISRRSLSVFSSSSSSDWRARRGGRGGGGGFPPQTQRRRNNGGGGAGNTAREKRDGRAAPEMEQDGMRFNKKRAEGNDRSEKARNLRLKTTNLNPVSTICYVQILGTGMDTQDTSPSVLLFFDKQRFIFNAGEGLQRFCTEHKIKLSKIDHIFLTRVCSETAGGLPGLLLTLAGIGEEGMSVNIWGPSDLKYLVDAMRSFIPNAAMVHTNSFCSTVHGDKTDISNSEVTEMPVPIALIDDKVVKITPILLHPHFAEECGSQMNKANILSSNCSHLEKIDQLPESFIPCFQGSEGNTGTSKPGDIAVVYVCELPEIKGKFDPVKAEALGLKPGPKYRELQGGSSVKSDFLNIMVHPSDVLGPSIPGPIVLLVDCPTAVHLPELLSTPSLNPYYTDFIEGPKAVNCIIHLGPASVTKTSLYQSWMKRFGGAQHIMAGHEIKNTEIPILRSSARITSRLNYLCPHLFPAPGFWPPQQFNGCLVESNASSEDSTSVVCESTPAENLLKFYLRPYSQLGLDRSAIPTSLTAKEIVKDLLSEIPEIADASKSISQLWHGSGEARHTLSPMDNNMIEEPWMGENALIMDSNVRKHQRERPAQVEVIHSSDMPSCLENVSREDMEIVLLGTGSSQPSKYRNVSSVYVNLFSRGSLLLDCGEGTLAQLKRRFGVKGADDAVKALRFIWISHIHADHHTGLARILALRCELLKGVLHEPLLVIGPRPLKRFLDAYSRLEDLDMEFLDCRYTTGSLESGENCSSDVETKVNGSGVLENTLFVKGSRMQSCWKRPGSPVDTAAMLPMIMKLKLVLLEAGLESLFSVPVVHCPQAFGIILKAAERVNTVGKTIPGWKLVYSGDTRPCQALVDASRDATVLIHEATFEDGLEEEALAKNHSTTMEAINVGTSAGAYRIILTHFSQRYPKIPVFDEKHMQKACIAFDLMSVNIADLPVLPRVLPFIKLLFRNEMVLDESEDMQTAAMYEKTFGNFTYQA</sequence>
<evidence type="ECO:0000313" key="15">
    <source>
        <dbReference type="Proteomes" id="UP000652761"/>
    </source>
</evidence>
<gene>
    <name evidence="14" type="ORF">Taro_028042</name>
</gene>
<dbReference type="SUPFAM" id="SSF56281">
    <property type="entry name" value="Metallo-hydrolase/oxidoreductase"/>
    <property type="match status" value="2"/>
</dbReference>
<comment type="catalytic activity">
    <reaction evidence="1">
        <text>Endonucleolytic cleavage of RNA, removing extra 3' nucleotides from tRNA precursor, generating 3' termini of tRNAs. A 3'-hydroxy group is left at the tRNA terminus and a 5'-phosphoryl group is left at the trailer molecule.</text>
        <dbReference type="EC" id="3.1.26.11"/>
    </reaction>
</comment>
<evidence type="ECO:0000256" key="10">
    <source>
        <dbReference type="ARBA" id="ARBA00022801"/>
    </source>
</evidence>
<evidence type="ECO:0000256" key="6">
    <source>
        <dbReference type="ARBA" id="ARBA00022694"/>
    </source>
</evidence>
<evidence type="ECO:0000259" key="13">
    <source>
        <dbReference type="Pfam" id="PF13691"/>
    </source>
</evidence>
<keyword evidence="7" id="KW-0540">Nuclease</keyword>
<dbReference type="InterPro" id="IPR027794">
    <property type="entry name" value="tRNase_Z_dom"/>
</dbReference>
<protein>
    <recommendedName>
        <fullName evidence="5">ribonuclease Z</fullName>
        <ecNumber evidence="5">3.1.26.11</ecNumber>
    </recommendedName>
</protein>
<feature type="region of interest" description="Disordered" evidence="12">
    <location>
        <begin position="110"/>
        <end position="176"/>
    </location>
</feature>
<name>A0A843VHF3_COLES</name>
<evidence type="ECO:0000256" key="9">
    <source>
        <dbReference type="ARBA" id="ARBA00022759"/>
    </source>
</evidence>
<evidence type="ECO:0000256" key="4">
    <source>
        <dbReference type="ARBA" id="ARBA00011738"/>
    </source>
</evidence>
<comment type="caution">
    <text evidence="14">The sequence shown here is derived from an EMBL/GenBank/DDBJ whole genome shotgun (WGS) entry which is preliminary data.</text>
</comment>
<keyword evidence="9" id="KW-0255">Endonuclease</keyword>
<dbReference type="InterPro" id="IPR036866">
    <property type="entry name" value="RibonucZ/Hydroxyglut_hydro"/>
</dbReference>
<evidence type="ECO:0000313" key="14">
    <source>
        <dbReference type="EMBL" id="MQL95375.1"/>
    </source>
</evidence>
<reference evidence="14" key="1">
    <citation type="submission" date="2017-07" db="EMBL/GenBank/DDBJ databases">
        <title>Taro Niue Genome Assembly and Annotation.</title>
        <authorList>
            <person name="Atibalentja N."/>
            <person name="Keating K."/>
            <person name="Fields C.J."/>
        </authorList>
    </citation>
    <scope>NUCLEOTIDE SEQUENCE</scope>
    <source>
        <strain evidence="14">Niue_2</strain>
        <tissue evidence="14">Leaf</tissue>
    </source>
</reference>
<dbReference type="GO" id="GO:1990180">
    <property type="term" value="P:mitochondrial tRNA 3'-end processing"/>
    <property type="evidence" value="ECO:0007669"/>
    <property type="project" value="TreeGrafter"/>
</dbReference>
<evidence type="ECO:0000256" key="12">
    <source>
        <dbReference type="SAM" id="MobiDB-lite"/>
    </source>
</evidence>
<evidence type="ECO:0000256" key="8">
    <source>
        <dbReference type="ARBA" id="ARBA00022723"/>
    </source>
</evidence>
<dbReference type="FunFam" id="3.60.15.10:FF:000037">
    <property type="entry name" value="tRNAse Z4"/>
    <property type="match status" value="1"/>
</dbReference>
<dbReference type="GO" id="GO:0005739">
    <property type="term" value="C:mitochondrion"/>
    <property type="evidence" value="ECO:0007669"/>
    <property type="project" value="TreeGrafter"/>
</dbReference>
<dbReference type="Gene3D" id="3.60.15.10">
    <property type="entry name" value="Ribonuclease Z/Hydroxyacylglutathione hydrolase-like"/>
    <property type="match status" value="2"/>
</dbReference>
<dbReference type="HAMAP" id="MF_01818">
    <property type="entry name" value="RNase_Z_BN"/>
    <property type="match status" value="1"/>
</dbReference>
<dbReference type="OrthoDB" id="527344at2759"/>
<evidence type="ECO:0000256" key="1">
    <source>
        <dbReference type="ARBA" id="ARBA00000402"/>
    </source>
</evidence>
<dbReference type="PANTHER" id="PTHR12553:SF49">
    <property type="entry name" value="ZINC PHOSPHODIESTERASE ELAC PROTEIN 2"/>
    <property type="match status" value="1"/>
</dbReference>
<feature type="compositionally biased region" description="Basic and acidic residues" evidence="12">
    <location>
        <begin position="145"/>
        <end position="176"/>
    </location>
</feature>
<dbReference type="PANTHER" id="PTHR12553">
    <property type="entry name" value="ZINC PHOSPHODIESTERASE ELAC PROTEIN 2"/>
    <property type="match status" value="1"/>
</dbReference>
<evidence type="ECO:0000256" key="3">
    <source>
        <dbReference type="ARBA" id="ARBA00007823"/>
    </source>
</evidence>
<evidence type="ECO:0000256" key="7">
    <source>
        <dbReference type="ARBA" id="ARBA00022722"/>
    </source>
</evidence>
<proteinExistence type="inferred from homology"/>
<accession>A0A843VHF3</accession>
<comment type="cofactor">
    <cofactor evidence="2">
        <name>Zn(2+)</name>
        <dbReference type="ChEBI" id="CHEBI:29105"/>
    </cofactor>
</comment>
<feature type="non-terminal residue" evidence="14">
    <location>
        <position position="1079"/>
    </location>
</feature>
<feature type="domain" description="tRNase Z endonuclease" evidence="13">
    <location>
        <begin position="203"/>
        <end position="259"/>
    </location>
</feature>
<dbReference type="InterPro" id="IPR013471">
    <property type="entry name" value="RNase_Z/BN"/>
</dbReference>
<comment type="similarity">
    <text evidence="3">Belongs to the RNase Z family.</text>
</comment>
<dbReference type="CDD" id="cd07718">
    <property type="entry name" value="RNaseZ_ELAC1_ELAC2-C-term-like_MBL-fold"/>
    <property type="match status" value="1"/>
</dbReference>
<dbReference type="InterPro" id="IPR047151">
    <property type="entry name" value="RNZ2-like"/>
</dbReference>
<evidence type="ECO:0000256" key="2">
    <source>
        <dbReference type="ARBA" id="ARBA00001947"/>
    </source>
</evidence>
<dbReference type="GO" id="GO:0046872">
    <property type="term" value="F:metal ion binding"/>
    <property type="evidence" value="ECO:0007669"/>
    <property type="project" value="UniProtKB-KW"/>
</dbReference>
<keyword evidence="10" id="KW-0378">Hydrolase</keyword>
<organism evidence="14 15">
    <name type="scientific">Colocasia esculenta</name>
    <name type="common">Wild taro</name>
    <name type="synonym">Arum esculentum</name>
    <dbReference type="NCBI Taxonomy" id="4460"/>
    <lineage>
        <taxon>Eukaryota</taxon>
        <taxon>Viridiplantae</taxon>
        <taxon>Streptophyta</taxon>
        <taxon>Embryophyta</taxon>
        <taxon>Tracheophyta</taxon>
        <taxon>Spermatophyta</taxon>
        <taxon>Magnoliopsida</taxon>
        <taxon>Liliopsida</taxon>
        <taxon>Araceae</taxon>
        <taxon>Aroideae</taxon>
        <taxon>Colocasieae</taxon>
        <taxon>Colocasia</taxon>
    </lineage>
</organism>
<keyword evidence="6" id="KW-0819">tRNA processing</keyword>
<evidence type="ECO:0000256" key="11">
    <source>
        <dbReference type="ARBA" id="ARBA00022833"/>
    </source>
</evidence>
<dbReference type="Pfam" id="PF23023">
    <property type="entry name" value="Anti-Pycsar_Apyc1"/>
    <property type="match status" value="1"/>
</dbReference>
<dbReference type="EMBL" id="NMUH01001787">
    <property type="protein sequence ID" value="MQL95375.1"/>
    <property type="molecule type" value="Genomic_DNA"/>
</dbReference>
<dbReference type="Proteomes" id="UP000652761">
    <property type="component" value="Unassembled WGS sequence"/>
</dbReference>
<keyword evidence="15" id="KW-1185">Reference proteome</keyword>
<dbReference type="Pfam" id="PF13691">
    <property type="entry name" value="Lactamase_B_4"/>
    <property type="match status" value="1"/>
</dbReference>